<accession>A0A371DMZ8</accession>
<dbReference type="OrthoDB" id="2532648at2759"/>
<proteinExistence type="predicted"/>
<dbReference type="EMBL" id="KZ857386">
    <property type="protein sequence ID" value="RDX53882.1"/>
    <property type="molecule type" value="Genomic_DNA"/>
</dbReference>
<organism evidence="2 3">
    <name type="scientific">Lentinus brumalis</name>
    <dbReference type="NCBI Taxonomy" id="2498619"/>
    <lineage>
        <taxon>Eukaryota</taxon>
        <taxon>Fungi</taxon>
        <taxon>Dikarya</taxon>
        <taxon>Basidiomycota</taxon>
        <taxon>Agaricomycotina</taxon>
        <taxon>Agaricomycetes</taxon>
        <taxon>Polyporales</taxon>
        <taxon>Polyporaceae</taxon>
        <taxon>Lentinus</taxon>
    </lineage>
</organism>
<dbReference type="PROSITE" id="PS50181">
    <property type="entry name" value="FBOX"/>
    <property type="match status" value="1"/>
</dbReference>
<dbReference type="InterPro" id="IPR036047">
    <property type="entry name" value="F-box-like_dom_sf"/>
</dbReference>
<evidence type="ECO:0000259" key="1">
    <source>
        <dbReference type="PROSITE" id="PS50181"/>
    </source>
</evidence>
<dbReference type="Proteomes" id="UP000256964">
    <property type="component" value="Unassembled WGS sequence"/>
</dbReference>
<evidence type="ECO:0000313" key="2">
    <source>
        <dbReference type="EMBL" id="RDX53882.1"/>
    </source>
</evidence>
<reference evidence="2 3" key="1">
    <citation type="journal article" date="2018" name="Biotechnol. Biofuels">
        <title>Integrative visual omics of the white-rot fungus Polyporus brumalis exposes the biotechnological potential of its oxidative enzymes for delignifying raw plant biomass.</title>
        <authorList>
            <person name="Miyauchi S."/>
            <person name="Rancon A."/>
            <person name="Drula E."/>
            <person name="Hage H."/>
            <person name="Chaduli D."/>
            <person name="Favel A."/>
            <person name="Grisel S."/>
            <person name="Henrissat B."/>
            <person name="Herpoel-Gimbert I."/>
            <person name="Ruiz-Duenas F.J."/>
            <person name="Chevret D."/>
            <person name="Hainaut M."/>
            <person name="Lin J."/>
            <person name="Wang M."/>
            <person name="Pangilinan J."/>
            <person name="Lipzen A."/>
            <person name="Lesage-Meessen L."/>
            <person name="Navarro D."/>
            <person name="Riley R."/>
            <person name="Grigoriev I.V."/>
            <person name="Zhou S."/>
            <person name="Raouche S."/>
            <person name="Rosso M.N."/>
        </authorList>
    </citation>
    <scope>NUCLEOTIDE SEQUENCE [LARGE SCALE GENOMIC DNA]</scope>
    <source>
        <strain evidence="2 3">BRFM 1820</strain>
    </source>
</reference>
<dbReference type="SUPFAM" id="SSF81383">
    <property type="entry name" value="F-box domain"/>
    <property type="match status" value="1"/>
</dbReference>
<dbReference type="InterPro" id="IPR001810">
    <property type="entry name" value="F-box_dom"/>
</dbReference>
<gene>
    <name evidence="2" type="ORF">OH76DRAFT_1342643</name>
</gene>
<dbReference type="AlphaFoldDB" id="A0A371DMZ8"/>
<dbReference type="Pfam" id="PF12937">
    <property type="entry name" value="F-box-like"/>
    <property type="match status" value="1"/>
</dbReference>
<feature type="domain" description="F-box" evidence="1">
    <location>
        <begin position="1"/>
        <end position="49"/>
    </location>
</feature>
<keyword evidence="3" id="KW-1185">Reference proteome</keyword>
<dbReference type="STRING" id="139420.A0A371DMZ8"/>
<evidence type="ECO:0000313" key="3">
    <source>
        <dbReference type="Proteomes" id="UP000256964"/>
    </source>
</evidence>
<sequence length="391" mass="43937">MSAFESLPVELIADILGELDIASLTIVSSLSRRLRAIAADPSLNPWRRPILRTLRNPDGEYEPALKHLSIRQTVSRHNWIEILSLGKAEYLLFEMTLPNLAEAEWEECFRRRFLPGWTKWRGSSWKMAFLKVLHRVWHRSHSSCTADESWTKYIILNRTGSGNLLEASSRNYSPLTTFHEIKLQNNLAHLQTQVRLVVEFRDVRIIALGVLSKPRSSFSVNQNARLLLHPPGVTKGADEGAHAAPAAAGNVSEGSEEGFPIAPLHLSVVGRTARAINLKDAYRPLARPLPSPCHANYPFYTPGGEDKRWLGNEDLEENGRQWVGPMMITAQLIGPQTKYFEIEEGRTFLQDIDLVVGPGRNQYASLTWEDMKAIAPWVELTNMVNGPGLGH</sequence>
<protein>
    <recommendedName>
        <fullName evidence="1">F-box domain-containing protein</fullName>
    </recommendedName>
</protein>
<name>A0A371DMZ8_9APHY</name>
<dbReference type="Gene3D" id="1.20.1280.50">
    <property type="match status" value="1"/>
</dbReference>